<keyword evidence="5" id="KW-0436">Ligase</keyword>
<dbReference type="PANTHER" id="PTHR23407">
    <property type="entry name" value="ATPASE INHIBITOR/5-FORMYLTETRAHYDROFOLATE CYCLO-LIGASE"/>
    <property type="match status" value="1"/>
</dbReference>
<dbReference type="InterPro" id="IPR037171">
    <property type="entry name" value="NagB/RpiA_transferase-like"/>
</dbReference>
<evidence type="ECO:0000256" key="2">
    <source>
        <dbReference type="ARBA" id="ARBA00022741"/>
    </source>
</evidence>
<dbReference type="Gene3D" id="3.40.50.10420">
    <property type="entry name" value="NagB/RpiA/CoA transferase-like"/>
    <property type="match status" value="1"/>
</dbReference>
<dbReference type="GO" id="GO:0005524">
    <property type="term" value="F:ATP binding"/>
    <property type="evidence" value="ECO:0007669"/>
    <property type="project" value="UniProtKB-KW"/>
</dbReference>
<dbReference type="GO" id="GO:0009396">
    <property type="term" value="P:folic acid-containing compound biosynthetic process"/>
    <property type="evidence" value="ECO:0007669"/>
    <property type="project" value="TreeGrafter"/>
</dbReference>
<comment type="cofactor">
    <cofactor evidence="4">
        <name>Mg(2+)</name>
        <dbReference type="ChEBI" id="CHEBI:18420"/>
    </cofactor>
</comment>
<dbReference type="GO" id="GO:0046872">
    <property type="term" value="F:metal ion binding"/>
    <property type="evidence" value="ECO:0007669"/>
    <property type="project" value="UniProtKB-KW"/>
</dbReference>
<comment type="catalytic activity">
    <reaction evidence="4">
        <text>(6S)-5-formyl-5,6,7,8-tetrahydrofolate + ATP = (6R)-5,10-methenyltetrahydrofolate + ADP + phosphate</text>
        <dbReference type="Rhea" id="RHEA:10488"/>
        <dbReference type="ChEBI" id="CHEBI:30616"/>
        <dbReference type="ChEBI" id="CHEBI:43474"/>
        <dbReference type="ChEBI" id="CHEBI:57455"/>
        <dbReference type="ChEBI" id="CHEBI:57457"/>
        <dbReference type="ChEBI" id="CHEBI:456216"/>
        <dbReference type="EC" id="6.3.3.2"/>
    </reaction>
</comment>
<reference evidence="5" key="1">
    <citation type="journal article" date="2019" name="Emerg. Microbes Infect.">
        <title>Comprehensive subspecies identification of 175 nontuberculous mycobacteria species based on 7547 genomic profiles.</title>
        <authorList>
            <person name="Matsumoto Y."/>
            <person name="Kinjo T."/>
            <person name="Motooka D."/>
            <person name="Nabeya D."/>
            <person name="Jung N."/>
            <person name="Uechi K."/>
            <person name="Horii T."/>
            <person name="Iida T."/>
            <person name="Fujita J."/>
            <person name="Nakamura S."/>
        </authorList>
    </citation>
    <scope>NUCLEOTIDE SEQUENCE [LARGE SCALE GENOMIC DNA]</scope>
    <source>
        <strain evidence="5">JCM 13671</strain>
    </source>
</reference>
<dbReference type="InterPro" id="IPR024185">
    <property type="entry name" value="FTHF_cligase-like_sf"/>
</dbReference>
<evidence type="ECO:0000256" key="1">
    <source>
        <dbReference type="ARBA" id="ARBA00010638"/>
    </source>
</evidence>
<accession>A0A7I7XRV1</accession>
<dbReference type="InterPro" id="IPR002698">
    <property type="entry name" value="FTHF_cligase"/>
</dbReference>
<protein>
    <recommendedName>
        <fullName evidence="4">5-formyltetrahydrofolate cyclo-ligase</fullName>
        <ecNumber evidence="4">6.3.3.2</ecNumber>
    </recommendedName>
</protein>
<gene>
    <name evidence="5" type="ORF">MCNF_05500</name>
</gene>
<keyword evidence="3 4" id="KW-0067">ATP-binding</keyword>
<evidence type="ECO:0000256" key="4">
    <source>
        <dbReference type="RuleBase" id="RU361279"/>
    </source>
</evidence>
<dbReference type="GO" id="GO:0030272">
    <property type="term" value="F:5-formyltetrahydrofolate cyclo-ligase activity"/>
    <property type="evidence" value="ECO:0007669"/>
    <property type="project" value="UniProtKB-EC"/>
</dbReference>
<reference evidence="5" key="2">
    <citation type="submission" date="2020-02" db="EMBL/GenBank/DDBJ databases">
        <authorList>
            <person name="Matsumoto Y."/>
            <person name="Motooka D."/>
            <person name="Nakamura S."/>
        </authorList>
    </citation>
    <scope>NUCLEOTIDE SEQUENCE</scope>
    <source>
        <strain evidence="5">JCM 13671</strain>
    </source>
</reference>
<sequence length="199" mass="20663">MQNPAAEAKAALRRQMLAARRSVPDQTHADEAQALSDALVVFVSAQVGTGGTVCAYVPVGSEPGSPAMVDALAAAGVRVLLPVVDPGEPKPLRWAVHEPGQLIAARFGLLEPAGPRLPAGTVAEAAVLLIPALAVDRRGVRLGRGAGFYDRSLPLRDPAARLVAVVRDSEFVDALPADPHDVPMTHMVTPAAGVTELQN</sequence>
<keyword evidence="2 4" id="KW-0547">Nucleotide-binding</keyword>
<evidence type="ECO:0000256" key="3">
    <source>
        <dbReference type="ARBA" id="ARBA00022840"/>
    </source>
</evidence>
<dbReference type="Pfam" id="PF01812">
    <property type="entry name" value="5-FTHF_cyc-lig"/>
    <property type="match status" value="1"/>
</dbReference>
<keyword evidence="6" id="KW-1185">Reference proteome</keyword>
<evidence type="ECO:0000313" key="6">
    <source>
        <dbReference type="Proteomes" id="UP000466931"/>
    </source>
</evidence>
<evidence type="ECO:0000313" key="5">
    <source>
        <dbReference type="EMBL" id="BBZ31945.1"/>
    </source>
</evidence>
<name>A0A7I7XRV1_9MYCO</name>
<dbReference type="PANTHER" id="PTHR23407:SF1">
    <property type="entry name" value="5-FORMYLTETRAHYDROFOLATE CYCLO-LIGASE"/>
    <property type="match status" value="1"/>
</dbReference>
<dbReference type="RefSeq" id="WP_085155120.1">
    <property type="nucleotide sequence ID" value="NZ_AP022612.1"/>
</dbReference>
<dbReference type="GO" id="GO:0035999">
    <property type="term" value="P:tetrahydrofolate interconversion"/>
    <property type="evidence" value="ECO:0007669"/>
    <property type="project" value="TreeGrafter"/>
</dbReference>
<dbReference type="Proteomes" id="UP000466931">
    <property type="component" value="Chromosome"/>
</dbReference>
<dbReference type="SUPFAM" id="SSF100950">
    <property type="entry name" value="NagB/RpiA/CoA transferase-like"/>
    <property type="match status" value="1"/>
</dbReference>
<dbReference type="AlphaFoldDB" id="A0A7I7XRV1"/>
<keyword evidence="4" id="KW-0460">Magnesium</keyword>
<dbReference type="NCBIfam" id="TIGR02727">
    <property type="entry name" value="MTHFS_bact"/>
    <property type="match status" value="1"/>
</dbReference>
<keyword evidence="4" id="KW-0479">Metal-binding</keyword>
<dbReference type="EMBL" id="AP022612">
    <property type="protein sequence ID" value="BBZ31945.1"/>
    <property type="molecule type" value="Genomic_DNA"/>
</dbReference>
<dbReference type="EC" id="6.3.3.2" evidence="4"/>
<dbReference type="OrthoDB" id="3242798at2"/>
<proteinExistence type="inferred from homology"/>
<comment type="similarity">
    <text evidence="1 4">Belongs to the 5-formyltetrahydrofolate cyclo-ligase family.</text>
</comment>
<organism evidence="5 6">
    <name type="scientific">Mycolicibacterium confluentis</name>
    <dbReference type="NCBI Taxonomy" id="28047"/>
    <lineage>
        <taxon>Bacteria</taxon>
        <taxon>Bacillati</taxon>
        <taxon>Actinomycetota</taxon>
        <taxon>Actinomycetes</taxon>
        <taxon>Mycobacteriales</taxon>
        <taxon>Mycobacteriaceae</taxon>
        <taxon>Mycolicibacterium</taxon>
    </lineage>
</organism>
<dbReference type="PIRSF" id="PIRSF006806">
    <property type="entry name" value="FTHF_cligase"/>
    <property type="match status" value="1"/>
</dbReference>